<proteinExistence type="inferred from homology"/>
<protein>
    <submittedName>
        <fullName evidence="7">DctP family TRAP transporter solute-binding subunit</fullName>
    </submittedName>
</protein>
<accession>A0A443K582</accession>
<evidence type="ECO:0000256" key="6">
    <source>
        <dbReference type="SAM" id="SignalP"/>
    </source>
</evidence>
<reference evidence="7 8" key="2">
    <citation type="submission" date="2019-01" db="EMBL/GenBank/DDBJ databases">
        <authorList>
            <person name="Li Y."/>
        </authorList>
    </citation>
    <scope>NUCLEOTIDE SEQUENCE [LARGE SCALE GENOMIC DNA]</scope>
    <source>
        <strain evidence="7 8">D19-10-3-21</strain>
    </source>
</reference>
<gene>
    <name evidence="7" type="ORF">D2T31_15575</name>
</gene>
<reference evidence="7 8" key="1">
    <citation type="submission" date="2019-01" db="EMBL/GenBank/DDBJ databases">
        <title>Sinorhodobacter populi sp. nov. isolated from the symptomatic bark tissue of Populus euramericana canker.</title>
        <authorList>
            <person name="Xu G."/>
        </authorList>
    </citation>
    <scope>NUCLEOTIDE SEQUENCE [LARGE SCALE GENOMIC DNA]</scope>
    <source>
        <strain evidence="7 8">D19-10-3-21</strain>
    </source>
</reference>
<evidence type="ECO:0000256" key="1">
    <source>
        <dbReference type="ARBA" id="ARBA00004418"/>
    </source>
</evidence>
<dbReference type="NCBIfam" id="TIGR00787">
    <property type="entry name" value="dctP"/>
    <property type="match status" value="1"/>
</dbReference>
<dbReference type="Proteomes" id="UP000285295">
    <property type="component" value="Unassembled WGS sequence"/>
</dbReference>
<evidence type="ECO:0000256" key="2">
    <source>
        <dbReference type="ARBA" id="ARBA00009023"/>
    </source>
</evidence>
<dbReference type="PANTHER" id="PTHR33376:SF7">
    <property type="entry name" value="C4-DICARBOXYLATE-BINDING PROTEIN DCTB"/>
    <property type="match status" value="1"/>
</dbReference>
<comment type="subcellular location">
    <subcellularLocation>
        <location evidence="1">Periplasm</location>
    </subcellularLocation>
</comment>
<dbReference type="PANTHER" id="PTHR33376">
    <property type="match status" value="1"/>
</dbReference>
<comment type="similarity">
    <text evidence="2">Belongs to the bacterial solute-binding protein 7 family.</text>
</comment>
<evidence type="ECO:0000256" key="5">
    <source>
        <dbReference type="ARBA" id="ARBA00022764"/>
    </source>
</evidence>
<feature type="chain" id="PRO_5019268869" evidence="6">
    <location>
        <begin position="31"/>
        <end position="331"/>
    </location>
</feature>
<dbReference type="EMBL" id="SAUX01000018">
    <property type="protein sequence ID" value="RWR27938.1"/>
    <property type="molecule type" value="Genomic_DNA"/>
</dbReference>
<evidence type="ECO:0000256" key="4">
    <source>
        <dbReference type="ARBA" id="ARBA00022729"/>
    </source>
</evidence>
<keyword evidence="5" id="KW-0574">Periplasm</keyword>
<sequence>MMEMTRLIRRLGGPVLASALAFGLAGAAQAETLIRLGHVLSEGHSWNIAARGFAEEVTQKTDGRVKVEVFSGGQLGSEKDMIEGMQFGSVQAGVVGSGSFQTVDQKLGIIEMPYAWQNREQAFAALDGELGAKLAALLDKQGIHVLAWWENGFRHVTNSRKPIVEPADLAGLKIRVTPDKVRLATFEALGAQPAPLAFGELYSALQQGVFDAEENPLSIIYSSSFFEVQKYVSLTGHVWGAATLAISKPVWNKISPEDQQIVAAAALEWGQKQRDMVAQSDAEMIDKLKAEGMAFNEVDKPAFEAAVQPIWDANAEVFGKDLMDTLQSYRN</sequence>
<comment type="caution">
    <text evidence="7">The sequence shown here is derived from an EMBL/GenBank/DDBJ whole genome shotgun (WGS) entry which is preliminary data.</text>
</comment>
<dbReference type="GO" id="GO:0055085">
    <property type="term" value="P:transmembrane transport"/>
    <property type="evidence" value="ECO:0007669"/>
    <property type="project" value="InterPro"/>
</dbReference>
<name>A0A443K582_9RHOB</name>
<dbReference type="CDD" id="cd13676">
    <property type="entry name" value="PBP2_TRAP_DctP2_like"/>
    <property type="match status" value="1"/>
</dbReference>
<organism evidence="7 8">
    <name type="scientific">Paenirhodobacter populi</name>
    <dbReference type="NCBI Taxonomy" id="2306993"/>
    <lineage>
        <taxon>Bacteria</taxon>
        <taxon>Pseudomonadati</taxon>
        <taxon>Pseudomonadota</taxon>
        <taxon>Alphaproteobacteria</taxon>
        <taxon>Rhodobacterales</taxon>
        <taxon>Rhodobacter group</taxon>
        <taxon>Paenirhodobacter</taxon>
    </lineage>
</organism>
<dbReference type="Gene3D" id="3.40.190.170">
    <property type="entry name" value="Bacterial extracellular solute-binding protein, family 7"/>
    <property type="match status" value="1"/>
</dbReference>
<evidence type="ECO:0000256" key="3">
    <source>
        <dbReference type="ARBA" id="ARBA00022448"/>
    </source>
</evidence>
<evidence type="ECO:0000313" key="8">
    <source>
        <dbReference type="Proteomes" id="UP000285295"/>
    </source>
</evidence>
<dbReference type="AlphaFoldDB" id="A0A443K582"/>
<dbReference type="InterPro" id="IPR038404">
    <property type="entry name" value="TRAP_DctP_sf"/>
</dbReference>
<keyword evidence="3" id="KW-0813">Transport</keyword>
<dbReference type="PIRSF" id="PIRSF006470">
    <property type="entry name" value="DctB"/>
    <property type="match status" value="1"/>
</dbReference>
<evidence type="ECO:0000313" key="7">
    <source>
        <dbReference type="EMBL" id="RWR27938.1"/>
    </source>
</evidence>
<dbReference type="NCBIfam" id="NF037995">
    <property type="entry name" value="TRAP_S1"/>
    <property type="match status" value="1"/>
</dbReference>
<keyword evidence="4 6" id="KW-0732">Signal</keyword>
<dbReference type="InterPro" id="IPR004682">
    <property type="entry name" value="TRAP_DctP"/>
</dbReference>
<feature type="signal peptide" evidence="6">
    <location>
        <begin position="1"/>
        <end position="30"/>
    </location>
</feature>
<dbReference type="OrthoDB" id="8673861at2"/>
<dbReference type="InterPro" id="IPR018389">
    <property type="entry name" value="DctP_fam"/>
</dbReference>
<dbReference type="GO" id="GO:0030288">
    <property type="term" value="C:outer membrane-bounded periplasmic space"/>
    <property type="evidence" value="ECO:0007669"/>
    <property type="project" value="InterPro"/>
</dbReference>
<dbReference type="Pfam" id="PF03480">
    <property type="entry name" value="DctP"/>
    <property type="match status" value="1"/>
</dbReference>